<reference evidence="13" key="1">
    <citation type="journal article" date="2023" name="Science">
        <title>Genome structures resolve the early diversification of teleost fishes.</title>
        <authorList>
            <person name="Parey E."/>
            <person name="Louis A."/>
            <person name="Montfort J."/>
            <person name="Bouchez O."/>
            <person name="Roques C."/>
            <person name="Iampietro C."/>
            <person name="Lluch J."/>
            <person name="Castinel A."/>
            <person name="Donnadieu C."/>
            <person name="Desvignes T."/>
            <person name="Floi Bucao C."/>
            <person name="Jouanno E."/>
            <person name="Wen M."/>
            <person name="Mejri S."/>
            <person name="Dirks R."/>
            <person name="Jansen H."/>
            <person name="Henkel C."/>
            <person name="Chen W.J."/>
            <person name="Zahm M."/>
            <person name="Cabau C."/>
            <person name="Klopp C."/>
            <person name="Thompson A.W."/>
            <person name="Robinson-Rechavi M."/>
            <person name="Braasch I."/>
            <person name="Lecointre G."/>
            <person name="Bobe J."/>
            <person name="Postlethwait J.H."/>
            <person name="Berthelot C."/>
            <person name="Roest Crollius H."/>
            <person name="Guiguen Y."/>
        </authorList>
    </citation>
    <scope>NUCLEOTIDE SEQUENCE</scope>
    <source>
        <strain evidence="13">NC1722</strain>
    </source>
</reference>
<feature type="region of interest" description="Disordered" evidence="11">
    <location>
        <begin position="63"/>
        <end position="82"/>
    </location>
</feature>
<dbReference type="Proteomes" id="UP001221898">
    <property type="component" value="Unassembled WGS sequence"/>
</dbReference>
<dbReference type="SUPFAM" id="SSF57667">
    <property type="entry name" value="beta-beta-alpha zinc fingers"/>
    <property type="match status" value="1"/>
</dbReference>
<evidence type="ECO:0000256" key="3">
    <source>
        <dbReference type="ARBA" id="ARBA00022737"/>
    </source>
</evidence>
<evidence type="ECO:0000313" key="14">
    <source>
        <dbReference type="Proteomes" id="UP001221898"/>
    </source>
</evidence>
<dbReference type="PANTHER" id="PTHR23233:SF84">
    <property type="entry name" value="FI23031P1"/>
    <property type="match status" value="1"/>
</dbReference>
<keyword evidence="8" id="KW-0539">Nucleus</keyword>
<dbReference type="Gene3D" id="3.30.160.60">
    <property type="entry name" value="Classic Zinc Finger"/>
    <property type="match status" value="2"/>
</dbReference>
<dbReference type="GO" id="GO:0000978">
    <property type="term" value="F:RNA polymerase II cis-regulatory region sequence-specific DNA binding"/>
    <property type="evidence" value="ECO:0007669"/>
    <property type="project" value="TreeGrafter"/>
</dbReference>
<comment type="caution">
    <text evidence="13">The sequence shown here is derived from an EMBL/GenBank/DDBJ whole genome shotgun (WGS) entry which is preliminary data.</text>
</comment>
<dbReference type="GO" id="GO:0008270">
    <property type="term" value="F:zinc ion binding"/>
    <property type="evidence" value="ECO:0007669"/>
    <property type="project" value="UniProtKB-KW"/>
</dbReference>
<evidence type="ECO:0000256" key="1">
    <source>
        <dbReference type="ARBA" id="ARBA00004123"/>
    </source>
</evidence>
<evidence type="ECO:0000256" key="9">
    <source>
        <dbReference type="ARBA" id="ARBA00038474"/>
    </source>
</evidence>
<keyword evidence="7" id="KW-0804">Transcription</keyword>
<keyword evidence="5" id="KW-0862">Zinc</keyword>
<evidence type="ECO:0000259" key="12">
    <source>
        <dbReference type="PROSITE" id="PS50157"/>
    </source>
</evidence>
<dbReference type="InterPro" id="IPR051565">
    <property type="entry name" value="Sal_C2H2-zinc-finger"/>
</dbReference>
<evidence type="ECO:0000256" key="5">
    <source>
        <dbReference type="ARBA" id="ARBA00022833"/>
    </source>
</evidence>
<dbReference type="InterPro" id="IPR013087">
    <property type="entry name" value="Znf_C2H2_type"/>
</dbReference>
<evidence type="ECO:0000256" key="6">
    <source>
        <dbReference type="ARBA" id="ARBA00023015"/>
    </source>
</evidence>
<comment type="similarity">
    <text evidence="9">Belongs to the sal C2H2-type zinc-finger protein family.</text>
</comment>
<evidence type="ECO:0000256" key="8">
    <source>
        <dbReference type="ARBA" id="ARBA00023242"/>
    </source>
</evidence>
<accession>A0AAD7SZY1</accession>
<evidence type="ECO:0000256" key="4">
    <source>
        <dbReference type="ARBA" id="ARBA00022771"/>
    </source>
</evidence>
<evidence type="ECO:0000256" key="10">
    <source>
        <dbReference type="PROSITE-ProRule" id="PRU00042"/>
    </source>
</evidence>
<protein>
    <recommendedName>
        <fullName evidence="12">C2H2-type domain-containing protein</fullName>
    </recommendedName>
</protein>
<feature type="domain" description="C2H2-type" evidence="12">
    <location>
        <begin position="11"/>
        <end position="38"/>
    </location>
</feature>
<evidence type="ECO:0000256" key="7">
    <source>
        <dbReference type="ARBA" id="ARBA00023163"/>
    </source>
</evidence>
<feature type="compositionally biased region" description="Polar residues" evidence="11">
    <location>
        <begin position="63"/>
        <end position="80"/>
    </location>
</feature>
<keyword evidence="4 10" id="KW-0863">Zinc-finger</keyword>
<evidence type="ECO:0000313" key="13">
    <source>
        <dbReference type="EMBL" id="KAJ8411856.1"/>
    </source>
</evidence>
<dbReference type="InterPro" id="IPR036236">
    <property type="entry name" value="Znf_C2H2_sf"/>
</dbReference>
<dbReference type="GO" id="GO:0000981">
    <property type="term" value="F:DNA-binding transcription factor activity, RNA polymerase II-specific"/>
    <property type="evidence" value="ECO:0007669"/>
    <property type="project" value="TreeGrafter"/>
</dbReference>
<sequence>MDTTENNKMAHQCSICPKIFKCASKLQRHHLIHTGEKPFVCLVCRKAFRQAIHLKKHLETHTGNQHTTNPFTSSWGNVDSVSRDESEPTAYLTDQGHSGFGYTPDVPLQVCVSSEVDDLKHTMQPKGYVEGLNAIEQPEIKLISPDGVINTDRTCLSEKDPTKQILQEHQLKFIRGEQCCVAHRQCPPVCSLPKVLQLSVPAAEAPACSQ</sequence>
<keyword evidence="2" id="KW-0479">Metal-binding</keyword>
<organism evidence="13 14">
    <name type="scientific">Aldrovandia affinis</name>
    <dbReference type="NCBI Taxonomy" id="143900"/>
    <lineage>
        <taxon>Eukaryota</taxon>
        <taxon>Metazoa</taxon>
        <taxon>Chordata</taxon>
        <taxon>Craniata</taxon>
        <taxon>Vertebrata</taxon>
        <taxon>Euteleostomi</taxon>
        <taxon>Actinopterygii</taxon>
        <taxon>Neopterygii</taxon>
        <taxon>Teleostei</taxon>
        <taxon>Notacanthiformes</taxon>
        <taxon>Halosauridae</taxon>
        <taxon>Aldrovandia</taxon>
    </lineage>
</organism>
<keyword evidence="6" id="KW-0805">Transcription regulation</keyword>
<dbReference type="GO" id="GO:0005634">
    <property type="term" value="C:nucleus"/>
    <property type="evidence" value="ECO:0007669"/>
    <property type="project" value="UniProtKB-SubCell"/>
</dbReference>
<feature type="domain" description="C2H2-type" evidence="12">
    <location>
        <begin position="39"/>
        <end position="66"/>
    </location>
</feature>
<dbReference type="Pfam" id="PF00096">
    <property type="entry name" value="zf-C2H2"/>
    <property type="match status" value="1"/>
</dbReference>
<keyword evidence="14" id="KW-1185">Reference proteome</keyword>
<dbReference type="SMART" id="SM00355">
    <property type="entry name" value="ZnF_C2H2"/>
    <property type="match status" value="2"/>
</dbReference>
<proteinExistence type="inferred from homology"/>
<dbReference type="PROSITE" id="PS50157">
    <property type="entry name" value="ZINC_FINGER_C2H2_2"/>
    <property type="match status" value="2"/>
</dbReference>
<comment type="subcellular location">
    <subcellularLocation>
        <location evidence="1">Nucleus</location>
    </subcellularLocation>
</comment>
<gene>
    <name evidence="13" type="ORF">AAFF_G00154940</name>
</gene>
<dbReference type="EMBL" id="JAINUG010000021">
    <property type="protein sequence ID" value="KAJ8411856.1"/>
    <property type="molecule type" value="Genomic_DNA"/>
</dbReference>
<dbReference type="PROSITE" id="PS00028">
    <property type="entry name" value="ZINC_FINGER_C2H2_1"/>
    <property type="match status" value="2"/>
</dbReference>
<keyword evidence="3" id="KW-0677">Repeat</keyword>
<dbReference type="AlphaFoldDB" id="A0AAD7SZY1"/>
<evidence type="ECO:0000256" key="11">
    <source>
        <dbReference type="SAM" id="MobiDB-lite"/>
    </source>
</evidence>
<evidence type="ECO:0000256" key="2">
    <source>
        <dbReference type="ARBA" id="ARBA00022723"/>
    </source>
</evidence>
<dbReference type="FunFam" id="3.30.160.60:FF:002212">
    <property type="entry name" value="Zinc finger protein 672"/>
    <property type="match status" value="1"/>
</dbReference>
<name>A0AAD7SZY1_9TELE</name>
<dbReference type="PANTHER" id="PTHR23233">
    <property type="entry name" value="SAL-LIKE PROTEIN"/>
    <property type="match status" value="1"/>
</dbReference>
<dbReference type="FunFam" id="3.30.160.60:FF:002104">
    <property type="entry name" value="Si:ch211-266d19.4"/>
    <property type="match status" value="1"/>
</dbReference>